<keyword evidence="3" id="KW-0804">Transcription</keyword>
<dbReference type="InterPro" id="IPR000524">
    <property type="entry name" value="Tscrpt_reg_HTH_GntR"/>
</dbReference>
<dbReference type="PANTHER" id="PTHR43537">
    <property type="entry name" value="TRANSCRIPTIONAL REGULATOR, GNTR FAMILY"/>
    <property type="match status" value="1"/>
</dbReference>
<reference evidence="5 6" key="1">
    <citation type="submission" date="2019-08" db="EMBL/GenBank/DDBJ databases">
        <authorList>
            <person name="Grouzdev D."/>
            <person name="Tikhonova E."/>
            <person name="Kravchenko I."/>
        </authorList>
    </citation>
    <scope>NUCLEOTIDE SEQUENCE [LARGE SCALE GENOMIC DNA]</scope>
    <source>
        <strain evidence="5 6">59b</strain>
    </source>
</reference>
<dbReference type="GO" id="GO:0003700">
    <property type="term" value="F:DNA-binding transcription factor activity"/>
    <property type="evidence" value="ECO:0007669"/>
    <property type="project" value="InterPro"/>
</dbReference>
<dbReference type="PRINTS" id="PR00035">
    <property type="entry name" value="HTHGNTR"/>
</dbReference>
<dbReference type="InterPro" id="IPR036388">
    <property type="entry name" value="WH-like_DNA-bd_sf"/>
</dbReference>
<dbReference type="Pfam" id="PF00392">
    <property type="entry name" value="GntR"/>
    <property type="match status" value="1"/>
</dbReference>
<dbReference type="SUPFAM" id="SSF48008">
    <property type="entry name" value="GntR ligand-binding domain-like"/>
    <property type="match status" value="1"/>
</dbReference>
<feature type="domain" description="HTH gntR-type" evidence="4">
    <location>
        <begin position="11"/>
        <end position="78"/>
    </location>
</feature>
<evidence type="ECO:0000256" key="2">
    <source>
        <dbReference type="ARBA" id="ARBA00023125"/>
    </source>
</evidence>
<dbReference type="OrthoDB" id="9812290at2"/>
<keyword evidence="2" id="KW-0238">DNA-binding</keyword>
<dbReference type="Proteomes" id="UP000324927">
    <property type="component" value="Unassembled WGS sequence"/>
</dbReference>
<dbReference type="Pfam" id="PF07729">
    <property type="entry name" value="FCD"/>
    <property type="match status" value="1"/>
</dbReference>
<dbReference type="SMART" id="SM00895">
    <property type="entry name" value="FCD"/>
    <property type="match status" value="1"/>
</dbReference>
<dbReference type="RefSeq" id="WP_149234101.1">
    <property type="nucleotide sequence ID" value="NZ_JALJXJ010000017.1"/>
</dbReference>
<evidence type="ECO:0000313" key="5">
    <source>
        <dbReference type="EMBL" id="KAA0592734.1"/>
    </source>
</evidence>
<name>A0A5A9GGC0_AZOLI</name>
<dbReference type="Gene3D" id="1.20.120.530">
    <property type="entry name" value="GntR ligand-binding domain-like"/>
    <property type="match status" value="1"/>
</dbReference>
<dbReference type="GO" id="GO:0003677">
    <property type="term" value="F:DNA binding"/>
    <property type="evidence" value="ECO:0007669"/>
    <property type="project" value="UniProtKB-KW"/>
</dbReference>
<dbReference type="EMBL" id="VTTN01000014">
    <property type="protein sequence ID" value="KAA0592734.1"/>
    <property type="molecule type" value="Genomic_DNA"/>
</dbReference>
<evidence type="ECO:0000259" key="4">
    <source>
        <dbReference type="PROSITE" id="PS50949"/>
    </source>
</evidence>
<comment type="caution">
    <text evidence="5">The sequence shown here is derived from an EMBL/GenBank/DDBJ whole genome shotgun (WGS) entry which is preliminary data.</text>
</comment>
<dbReference type="SMART" id="SM00345">
    <property type="entry name" value="HTH_GNTR"/>
    <property type="match status" value="1"/>
</dbReference>
<evidence type="ECO:0000313" key="6">
    <source>
        <dbReference type="Proteomes" id="UP000324927"/>
    </source>
</evidence>
<dbReference type="Gene3D" id="1.10.10.10">
    <property type="entry name" value="Winged helix-like DNA-binding domain superfamily/Winged helix DNA-binding domain"/>
    <property type="match status" value="1"/>
</dbReference>
<sequence>MIPRLQIELPKALSTIVEERLRDAIVNAELSFGQALSEDAVGLSLGVSRTPMREALTRLEQQGLVVIVPKKGTFVFQPTLEDVEQLASFRLLLETSALERCMERAPAETRDDMTSALETMRVAREAGDTKAYARADTVFHESFVNHCGNVHLANAYRTISGRVAALRAHLSVPHSDQQDLSFGEHRSMIEAFENRDLTLLRQLLSQHILRAQAAYADALVEMQR</sequence>
<keyword evidence="6" id="KW-1185">Reference proteome</keyword>
<proteinExistence type="predicted"/>
<evidence type="ECO:0000256" key="1">
    <source>
        <dbReference type="ARBA" id="ARBA00023015"/>
    </source>
</evidence>
<dbReference type="SUPFAM" id="SSF46785">
    <property type="entry name" value="Winged helix' DNA-binding domain"/>
    <property type="match status" value="1"/>
</dbReference>
<keyword evidence="1" id="KW-0805">Transcription regulation</keyword>
<dbReference type="InterPro" id="IPR036390">
    <property type="entry name" value="WH_DNA-bd_sf"/>
</dbReference>
<dbReference type="InterPro" id="IPR011711">
    <property type="entry name" value="GntR_C"/>
</dbReference>
<protein>
    <submittedName>
        <fullName evidence="5">GntR family transcriptional regulator</fullName>
    </submittedName>
</protein>
<gene>
    <name evidence="5" type="ORF">FZ942_26675</name>
</gene>
<organism evidence="5 6">
    <name type="scientific">Azospirillum lipoferum</name>
    <dbReference type="NCBI Taxonomy" id="193"/>
    <lineage>
        <taxon>Bacteria</taxon>
        <taxon>Pseudomonadati</taxon>
        <taxon>Pseudomonadota</taxon>
        <taxon>Alphaproteobacteria</taxon>
        <taxon>Rhodospirillales</taxon>
        <taxon>Azospirillaceae</taxon>
        <taxon>Azospirillum</taxon>
    </lineage>
</organism>
<dbReference type="PANTHER" id="PTHR43537:SF50">
    <property type="entry name" value="TRANSCRIPTIONAL REGULATORY PROTEIN"/>
    <property type="match status" value="1"/>
</dbReference>
<dbReference type="InterPro" id="IPR008920">
    <property type="entry name" value="TF_FadR/GntR_C"/>
</dbReference>
<dbReference type="AlphaFoldDB" id="A0A5A9GGC0"/>
<accession>A0A5A9GGC0</accession>
<dbReference type="CDD" id="cd07377">
    <property type="entry name" value="WHTH_GntR"/>
    <property type="match status" value="1"/>
</dbReference>
<evidence type="ECO:0000256" key="3">
    <source>
        <dbReference type="ARBA" id="ARBA00023163"/>
    </source>
</evidence>
<dbReference type="PROSITE" id="PS50949">
    <property type="entry name" value="HTH_GNTR"/>
    <property type="match status" value="1"/>
</dbReference>